<keyword evidence="2 5" id="KW-0812">Transmembrane</keyword>
<keyword evidence="7" id="KW-1185">Reference proteome</keyword>
<evidence type="ECO:0000256" key="5">
    <source>
        <dbReference type="SAM" id="Phobius"/>
    </source>
</evidence>
<reference evidence="6" key="1">
    <citation type="submission" date="2021-08" db="EMBL/GenBank/DDBJ databases">
        <authorList>
            <person name="Zhang H."/>
            <person name="Xu M."/>
            <person name="Yu Z."/>
            <person name="Yang L."/>
            <person name="Cai Y."/>
        </authorList>
    </citation>
    <scope>NUCLEOTIDE SEQUENCE</scope>
    <source>
        <strain evidence="6">CHL1</strain>
    </source>
</reference>
<feature type="transmembrane region" description="Helical" evidence="5">
    <location>
        <begin position="42"/>
        <end position="59"/>
    </location>
</feature>
<dbReference type="InterPro" id="IPR006603">
    <property type="entry name" value="PQ-loop_rpt"/>
</dbReference>
<name>A0A9E6RF37_9HYPH</name>
<feature type="transmembrane region" description="Helical" evidence="5">
    <location>
        <begin position="65"/>
        <end position="85"/>
    </location>
</feature>
<dbReference type="NCBIfam" id="NF037968">
    <property type="entry name" value="SemiSWEET_2"/>
    <property type="match status" value="1"/>
</dbReference>
<accession>A0A9E6RF37</accession>
<organism evidence="6 7">
    <name type="scientific">Chenggangzhangella methanolivorans</name>
    <dbReference type="NCBI Taxonomy" id="1437009"/>
    <lineage>
        <taxon>Bacteria</taxon>
        <taxon>Pseudomonadati</taxon>
        <taxon>Pseudomonadota</taxon>
        <taxon>Alphaproteobacteria</taxon>
        <taxon>Hyphomicrobiales</taxon>
        <taxon>Methylopilaceae</taxon>
        <taxon>Chenggangzhangella</taxon>
    </lineage>
</organism>
<sequence>MQSFDLVLVIGILATLCSTASFAPQAWKIIKTGDTKSLSTPMYAVTVCGFALWLAYGLARTEWPLIVTNATCLGLSAFILVMKILPSAITRRVSQTLNPKS</sequence>
<evidence type="ECO:0000313" key="6">
    <source>
        <dbReference type="EMBL" id="QZO02458.1"/>
    </source>
</evidence>
<keyword evidence="3 5" id="KW-1133">Transmembrane helix</keyword>
<dbReference type="GO" id="GO:0051119">
    <property type="term" value="F:sugar transmembrane transporter activity"/>
    <property type="evidence" value="ECO:0007669"/>
    <property type="project" value="InterPro"/>
</dbReference>
<evidence type="ECO:0000256" key="3">
    <source>
        <dbReference type="ARBA" id="ARBA00022989"/>
    </source>
</evidence>
<dbReference type="Proteomes" id="UP000825701">
    <property type="component" value="Chromosome"/>
</dbReference>
<proteinExistence type="predicted"/>
<evidence type="ECO:0000256" key="1">
    <source>
        <dbReference type="ARBA" id="ARBA00004141"/>
    </source>
</evidence>
<protein>
    <submittedName>
        <fullName evidence="6">SemiSWEET transporter</fullName>
    </submittedName>
</protein>
<dbReference type="AlphaFoldDB" id="A0A9E6RF37"/>
<evidence type="ECO:0000256" key="4">
    <source>
        <dbReference type="ARBA" id="ARBA00023136"/>
    </source>
</evidence>
<dbReference type="EMBL" id="CP081869">
    <property type="protein sequence ID" value="QZO02458.1"/>
    <property type="molecule type" value="Genomic_DNA"/>
</dbReference>
<dbReference type="InterPro" id="IPR047662">
    <property type="entry name" value="SemiSWEET"/>
</dbReference>
<dbReference type="KEGG" id="cmet:K6K41_19735"/>
<gene>
    <name evidence="6" type="ORF">K6K41_19735</name>
</gene>
<keyword evidence="4 5" id="KW-0472">Membrane</keyword>
<evidence type="ECO:0000313" key="7">
    <source>
        <dbReference type="Proteomes" id="UP000825701"/>
    </source>
</evidence>
<dbReference type="Gene3D" id="1.20.1280.290">
    <property type="match status" value="1"/>
</dbReference>
<dbReference type="GO" id="GO:0016020">
    <property type="term" value="C:membrane"/>
    <property type="evidence" value="ECO:0007669"/>
    <property type="project" value="UniProtKB-SubCell"/>
</dbReference>
<evidence type="ECO:0000256" key="2">
    <source>
        <dbReference type="ARBA" id="ARBA00022692"/>
    </source>
</evidence>
<comment type="subcellular location">
    <subcellularLocation>
        <location evidence="1">Membrane</location>
        <topology evidence="1">Multi-pass membrane protein</topology>
    </subcellularLocation>
</comment>
<feature type="transmembrane region" description="Helical" evidence="5">
    <location>
        <begin position="6"/>
        <end position="30"/>
    </location>
</feature>
<dbReference type="Pfam" id="PF04193">
    <property type="entry name" value="PQ-loop"/>
    <property type="match status" value="1"/>
</dbReference>